<dbReference type="Pfam" id="PF03151">
    <property type="entry name" value="TPT"/>
    <property type="match status" value="1"/>
</dbReference>
<feature type="compositionally biased region" description="Basic and acidic residues" evidence="5">
    <location>
        <begin position="51"/>
        <end position="63"/>
    </location>
</feature>
<comment type="subcellular location">
    <subcellularLocation>
        <location evidence="1">Membrane</location>
        <topology evidence="1">Multi-pass membrane protein</topology>
    </subcellularLocation>
</comment>
<dbReference type="InterPro" id="IPR050186">
    <property type="entry name" value="TPT_transporter"/>
</dbReference>
<feature type="transmembrane region" description="Helical" evidence="6">
    <location>
        <begin position="129"/>
        <end position="149"/>
    </location>
</feature>
<feature type="transmembrane region" description="Helical" evidence="6">
    <location>
        <begin position="321"/>
        <end position="340"/>
    </location>
</feature>
<dbReference type="EMBL" id="JAKOGI010000480">
    <property type="protein sequence ID" value="KAJ8434386.1"/>
    <property type="molecule type" value="Genomic_DNA"/>
</dbReference>
<evidence type="ECO:0000313" key="9">
    <source>
        <dbReference type="Proteomes" id="UP001153076"/>
    </source>
</evidence>
<gene>
    <name evidence="8" type="ORF">Cgig2_014233</name>
</gene>
<accession>A0A9Q1QAK8</accession>
<keyword evidence="3 6" id="KW-1133">Transmembrane helix</keyword>
<proteinExistence type="predicted"/>
<reference evidence="8" key="1">
    <citation type="submission" date="2022-04" db="EMBL/GenBank/DDBJ databases">
        <title>Carnegiea gigantea Genome sequencing and assembly v2.</title>
        <authorList>
            <person name="Copetti D."/>
            <person name="Sanderson M.J."/>
            <person name="Burquez A."/>
            <person name="Wojciechowski M.F."/>
        </authorList>
    </citation>
    <scope>NUCLEOTIDE SEQUENCE</scope>
    <source>
        <strain evidence="8">SGP5-SGP5p</strain>
        <tissue evidence="8">Aerial part</tissue>
    </source>
</reference>
<keyword evidence="4 6" id="KW-0472">Membrane</keyword>
<evidence type="ECO:0000256" key="2">
    <source>
        <dbReference type="ARBA" id="ARBA00022692"/>
    </source>
</evidence>
<feature type="transmembrane region" description="Helical" evidence="6">
    <location>
        <begin position="223"/>
        <end position="249"/>
    </location>
</feature>
<dbReference type="InterPro" id="IPR004853">
    <property type="entry name" value="Sugar_P_trans_dom"/>
</dbReference>
<keyword evidence="9" id="KW-1185">Reference proteome</keyword>
<dbReference type="OrthoDB" id="18894at2759"/>
<feature type="transmembrane region" description="Helical" evidence="6">
    <location>
        <begin position="360"/>
        <end position="379"/>
    </location>
</feature>
<protein>
    <recommendedName>
        <fullName evidence="7">Sugar phosphate transporter domain-containing protein</fullName>
    </recommendedName>
</protein>
<organism evidence="8 9">
    <name type="scientific">Carnegiea gigantea</name>
    <dbReference type="NCBI Taxonomy" id="171969"/>
    <lineage>
        <taxon>Eukaryota</taxon>
        <taxon>Viridiplantae</taxon>
        <taxon>Streptophyta</taxon>
        <taxon>Embryophyta</taxon>
        <taxon>Tracheophyta</taxon>
        <taxon>Spermatophyta</taxon>
        <taxon>Magnoliopsida</taxon>
        <taxon>eudicotyledons</taxon>
        <taxon>Gunneridae</taxon>
        <taxon>Pentapetalae</taxon>
        <taxon>Caryophyllales</taxon>
        <taxon>Cactineae</taxon>
        <taxon>Cactaceae</taxon>
        <taxon>Cactoideae</taxon>
        <taxon>Echinocereeae</taxon>
        <taxon>Carnegiea</taxon>
    </lineage>
</organism>
<evidence type="ECO:0000259" key="7">
    <source>
        <dbReference type="Pfam" id="PF03151"/>
    </source>
</evidence>
<dbReference type="Proteomes" id="UP001153076">
    <property type="component" value="Unassembled WGS sequence"/>
</dbReference>
<evidence type="ECO:0000313" key="8">
    <source>
        <dbReference type="EMBL" id="KAJ8434386.1"/>
    </source>
</evidence>
<evidence type="ECO:0000256" key="3">
    <source>
        <dbReference type="ARBA" id="ARBA00022989"/>
    </source>
</evidence>
<feature type="transmembrane region" description="Helical" evidence="6">
    <location>
        <begin position="413"/>
        <end position="432"/>
    </location>
</feature>
<comment type="caution">
    <text evidence="8">The sequence shown here is derived from an EMBL/GenBank/DDBJ whole genome shotgun (WGS) entry which is preliminary data.</text>
</comment>
<dbReference type="GO" id="GO:0016020">
    <property type="term" value="C:membrane"/>
    <property type="evidence" value="ECO:0007669"/>
    <property type="project" value="UniProtKB-SubCell"/>
</dbReference>
<evidence type="ECO:0000256" key="4">
    <source>
        <dbReference type="ARBA" id="ARBA00023136"/>
    </source>
</evidence>
<sequence>MVESNSQFANGGHNDALSSFSSLRREPSFSGWCDSKQTQAHRDSLQNAKSNLERENQEGGKAGEGEFELPFLAQNHNQLRMDNISANLKENDNIPPKGDNYLPLNVDDSSKGEPKPILNSKSVVSAADVVKTLILILGWYAFSLFLTMYNKSLLGDHMGRFPAPFLMNTIHFALQASLAKAITWICWGKRHEGDSMTWGDYFSKVVPTALATALDINLSNISLIFISVTFATMCKSASPIFLLLFAFAFRLETPSLKLFGIILVISVGVLLTVAKDTEFEIWGFLFVMLAAVMSGFRWCMTQILLQREAYGLKNPLVFMSYVTPVMAIATAVLSLLLDPWRKLPGNQYFNSSWHVTKTCLLMLFGGSLAFFMVLTEFILISVTSAVTVTIAGIVKEAVTIIVAVFYFHDDFTWLKGIGLVIIMVGVNLFNWYKYQKLQEGKAARISGEGSAATEVPGKYVILEETDDKDSED</sequence>
<name>A0A9Q1QAK8_9CARY</name>
<evidence type="ECO:0000256" key="5">
    <source>
        <dbReference type="SAM" id="MobiDB-lite"/>
    </source>
</evidence>
<dbReference type="PANTHER" id="PTHR11132">
    <property type="entry name" value="SOLUTE CARRIER FAMILY 35"/>
    <property type="match status" value="1"/>
</dbReference>
<evidence type="ECO:0000256" key="1">
    <source>
        <dbReference type="ARBA" id="ARBA00004141"/>
    </source>
</evidence>
<feature type="domain" description="Sugar phosphate transporter" evidence="7">
    <location>
        <begin position="131"/>
        <end position="430"/>
    </location>
</feature>
<feature type="region of interest" description="Disordered" evidence="5">
    <location>
        <begin position="1"/>
        <end position="63"/>
    </location>
</feature>
<feature type="transmembrane region" description="Helical" evidence="6">
    <location>
        <begin position="256"/>
        <end position="275"/>
    </location>
</feature>
<feature type="transmembrane region" description="Helical" evidence="6">
    <location>
        <begin position="386"/>
        <end position="407"/>
    </location>
</feature>
<keyword evidence="2 6" id="KW-0812">Transmembrane</keyword>
<feature type="transmembrane region" description="Helical" evidence="6">
    <location>
        <begin position="281"/>
        <end position="300"/>
    </location>
</feature>
<dbReference type="AlphaFoldDB" id="A0A9Q1QAK8"/>
<evidence type="ECO:0000256" key="6">
    <source>
        <dbReference type="SAM" id="Phobius"/>
    </source>
</evidence>